<dbReference type="SUPFAM" id="SSF56815">
    <property type="entry name" value="Sec1/munc18-like (SM) proteins"/>
    <property type="match status" value="1"/>
</dbReference>
<dbReference type="InterPro" id="IPR036045">
    <property type="entry name" value="Sec1-like_sf"/>
</dbReference>
<protein>
    <submittedName>
        <fullName evidence="3">Predicted protein</fullName>
    </submittedName>
</protein>
<proteinExistence type="evidence at transcript level"/>
<dbReference type="Pfam" id="PF00995">
    <property type="entry name" value="Sec1"/>
    <property type="match status" value="1"/>
</dbReference>
<accession>F2DUN6</accession>
<feature type="non-terminal residue" evidence="3">
    <location>
        <position position="1"/>
    </location>
</feature>
<sequence>LESIGASKVVAGREASAMSMDASSSPSLRDKQVASLVSLLNFNQPPSSTTAAGTSASTSSHGHSGANGAGPLAGLSNDGSLNAPLPTWKVLILDQRAQDVIATTLRVQDLRDNGVTLHLQLHSDRPPLPDVPAVYFVSPTSENIKRIAEDLSKNLYESTYVNFTSILPRPLLEEFAEAVARSNSVEFVEQVFDQYLDFVVLEPTLFSLLPPPTTAAIPTTKRIQDATPSSTPSSSTRTIYEMLNDPKATESDVEEVVDRVALGLMNVIATLGQVPIIRCPRGNAAEMVAHKLDARLRDQVHSRTPNAFNDTSSTTSFSRPVLIILDRNLDLIPMVAHTWSYQALVNDVLEIKLNRVTVDTPEQGKLKKRTYDLDSKDFFWSKNGASPFPQVAEEIDFELNKYKTDAAEITRTTGVGDLSDISQMDLTSNAAHLKAAITALPELTARKQILDTHMNIATALLQGIKERGLDTLFQMEEAASKQTKAAILEALKDKEKNNAEDKVRLLIVFYLSHADNAIPKEDIAEYENALKDAGADISAWQYVKKLREITRMASYTTAPAPVTQPAGLGGEMFRGLNSISSRLTDRLKEGGVGFDNLLSGVKNFLPARKDSVVTRIVDAFMEPSSASAETLNMTDDYLLFDPRQQRSTLGKATSANKRMNFSEALVFVVGGGSYVEYSALQEHAARSSANAGNAGYTVGTAGRKRITYGSDAILAPQAFMQVLRNLSSVSS</sequence>
<dbReference type="InterPro" id="IPR043127">
    <property type="entry name" value="Sec-1-like_dom3a"/>
</dbReference>
<dbReference type="GO" id="GO:0016192">
    <property type="term" value="P:vesicle-mediated transport"/>
    <property type="evidence" value="ECO:0007669"/>
    <property type="project" value="InterPro"/>
</dbReference>
<dbReference type="Gene3D" id="3.40.50.2060">
    <property type="match status" value="1"/>
</dbReference>
<dbReference type="InterPro" id="IPR027482">
    <property type="entry name" value="Sec1-like_dom2"/>
</dbReference>
<dbReference type="PANTHER" id="PTHR11679">
    <property type="entry name" value="VESICLE PROTEIN SORTING-ASSOCIATED"/>
    <property type="match status" value="1"/>
</dbReference>
<dbReference type="InterPro" id="IPR043154">
    <property type="entry name" value="Sec-1-like_dom1"/>
</dbReference>
<dbReference type="PIRSF" id="PIRSF005715">
    <property type="entry name" value="VPS45_Sec1"/>
    <property type="match status" value="1"/>
</dbReference>
<dbReference type="EMBL" id="AK367604">
    <property type="protein sequence ID" value="BAJ98807.1"/>
    <property type="molecule type" value="mRNA"/>
</dbReference>
<feature type="region of interest" description="Disordered" evidence="2">
    <location>
        <begin position="46"/>
        <end position="73"/>
    </location>
</feature>
<evidence type="ECO:0000256" key="1">
    <source>
        <dbReference type="ARBA" id="ARBA00009884"/>
    </source>
</evidence>
<name>F2DUN6_HORVV</name>
<organism evidence="3">
    <name type="scientific">Hordeum vulgare subsp. vulgare</name>
    <name type="common">Domesticated barley</name>
    <dbReference type="NCBI Taxonomy" id="112509"/>
    <lineage>
        <taxon>Eukaryota</taxon>
        <taxon>Viridiplantae</taxon>
        <taxon>Streptophyta</taxon>
        <taxon>Embryophyta</taxon>
        <taxon>Tracheophyta</taxon>
        <taxon>Spermatophyta</taxon>
        <taxon>Magnoliopsida</taxon>
        <taxon>Liliopsida</taxon>
        <taxon>Poales</taxon>
        <taxon>Poaceae</taxon>
        <taxon>BOP clade</taxon>
        <taxon>Pooideae</taxon>
        <taxon>Triticodae</taxon>
        <taxon>Triticeae</taxon>
        <taxon>Hordeinae</taxon>
        <taxon>Hordeum</taxon>
    </lineage>
</organism>
<dbReference type="InterPro" id="IPR001619">
    <property type="entry name" value="Sec1-like"/>
</dbReference>
<reference evidence="3" key="1">
    <citation type="journal article" date="2011" name="Plant Physiol.">
        <title>Comprehensive sequence analysis of 24,783 barley full-length cDNAs derived from 12 clone libraries.</title>
        <authorList>
            <person name="Matsumoto T."/>
            <person name="Tanaka T."/>
            <person name="Sakai H."/>
            <person name="Amano N."/>
            <person name="Kanamori H."/>
            <person name="Kurita K."/>
            <person name="Kikuta A."/>
            <person name="Kamiya K."/>
            <person name="Yamamoto M."/>
            <person name="Ikawa H."/>
            <person name="Fujii N."/>
            <person name="Hori K."/>
            <person name="Itoh T."/>
            <person name="Sato K."/>
        </authorList>
    </citation>
    <scope>NUCLEOTIDE SEQUENCE</scope>
    <source>
        <tissue evidence="3">Shoot and root</tissue>
    </source>
</reference>
<dbReference type="Gene3D" id="1.25.40.60">
    <property type="match status" value="1"/>
</dbReference>
<evidence type="ECO:0000256" key="2">
    <source>
        <dbReference type="SAM" id="MobiDB-lite"/>
    </source>
</evidence>
<dbReference type="AlphaFoldDB" id="F2DUN6"/>
<evidence type="ECO:0000313" key="3">
    <source>
        <dbReference type="EMBL" id="BAJ98807.1"/>
    </source>
</evidence>
<feature type="compositionally biased region" description="Low complexity" evidence="2">
    <location>
        <begin position="47"/>
        <end position="70"/>
    </location>
</feature>
<dbReference type="Gene3D" id="3.40.50.1910">
    <property type="match status" value="1"/>
</dbReference>
<dbReference type="Gene3D" id="3.90.830.10">
    <property type="entry name" value="Syntaxin Binding Protein 1, Chain A, domain 2"/>
    <property type="match status" value="1"/>
</dbReference>
<comment type="similarity">
    <text evidence="1">Belongs to the STXBP/unc-18/SEC1 family.</text>
</comment>